<protein>
    <recommendedName>
        <fullName evidence="3">Uroporphyrin-III methyltransferase</fullName>
    </recommendedName>
</protein>
<name>A0A0R0E6Q7_9GAMM</name>
<dbReference type="Proteomes" id="UP000050940">
    <property type="component" value="Unassembled WGS sequence"/>
</dbReference>
<sequence length="119" mass="13857">MIIHCKRAYEAASAGDGQRFLVDRLWPRGVSREQLQAQWLKDVAPSTELRQWFDHRAERWDAFRQRYQQELAAHPQLLAPLRDALDAGPVTLVYGARDTEHNQAVALREYLLSHPRRTP</sequence>
<dbReference type="PATRIC" id="fig|659018.3.peg.1205"/>
<dbReference type="OrthoDB" id="9790745at2"/>
<evidence type="ECO:0008006" key="3">
    <source>
        <dbReference type="Google" id="ProtNLM"/>
    </source>
</evidence>
<evidence type="ECO:0000313" key="2">
    <source>
        <dbReference type="Proteomes" id="UP000050940"/>
    </source>
</evidence>
<reference evidence="1 2" key="1">
    <citation type="submission" date="2015-05" db="EMBL/GenBank/DDBJ databases">
        <title>Genome sequencing and analysis of members of genus Stenotrophomonas.</title>
        <authorList>
            <person name="Patil P.P."/>
            <person name="Midha S."/>
            <person name="Patil P.B."/>
        </authorList>
    </citation>
    <scope>NUCLEOTIDE SEQUENCE [LARGE SCALE GENOMIC DNA]</scope>
    <source>
        <strain evidence="1 2">JCM 16244</strain>
    </source>
</reference>
<proteinExistence type="predicted"/>
<dbReference type="AlphaFoldDB" id="A0A0R0E6Q7"/>
<dbReference type="STRING" id="659018.ABB34_06400"/>
<evidence type="ECO:0000313" key="1">
    <source>
        <dbReference type="EMBL" id="KRG86551.1"/>
    </source>
</evidence>
<dbReference type="RefSeq" id="WP_057640418.1">
    <property type="nucleotide sequence ID" value="NZ_LDJP01000034.1"/>
</dbReference>
<accession>A0A0R0E6Q7</accession>
<keyword evidence="2" id="KW-1185">Reference proteome</keyword>
<dbReference type="InterPro" id="IPR052552">
    <property type="entry name" value="YeaO-like"/>
</dbReference>
<gene>
    <name evidence="1" type="ORF">ABB34_06400</name>
</gene>
<dbReference type="PANTHER" id="PTHR36849:SF1">
    <property type="entry name" value="CYTOPLASMIC PROTEIN"/>
    <property type="match status" value="1"/>
</dbReference>
<organism evidence="1 2">
    <name type="scientific">Stenotrophomonas daejeonensis</name>
    <dbReference type="NCBI Taxonomy" id="659018"/>
    <lineage>
        <taxon>Bacteria</taxon>
        <taxon>Pseudomonadati</taxon>
        <taxon>Pseudomonadota</taxon>
        <taxon>Gammaproteobacteria</taxon>
        <taxon>Lysobacterales</taxon>
        <taxon>Lysobacteraceae</taxon>
        <taxon>Stenotrophomonas</taxon>
    </lineage>
</organism>
<dbReference type="EMBL" id="LDJP01000034">
    <property type="protein sequence ID" value="KRG86551.1"/>
    <property type="molecule type" value="Genomic_DNA"/>
</dbReference>
<dbReference type="PANTHER" id="PTHR36849">
    <property type="entry name" value="CYTOPLASMIC PROTEIN-RELATED"/>
    <property type="match status" value="1"/>
</dbReference>
<dbReference type="Pfam" id="PF22752">
    <property type="entry name" value="DUF488-N3i"/>
    <property type="match status" value="1"/>
</dbReference>
<comment type="caution">
    <text evidence="1">The sequence shown here is derived from an EMBL/GenBank/DDBJ whole genome shotgun (WGS) entry which is preliminary data.</text>
</comment>